<dbReference type="FunFam" id="3.40.50.1100:FF:000003">
    <property type="entry name" value="Cystathionine beta-synthase"/>
    <property type="match status" value="1"/>
</dbReference>
<sequence>MGSRRRTRYAFVLITALGNDLMLHNSILDAIGHTPIVRLAQFSEDLGIEVYAKLESLNPGGSHKARIALGMILDAERRGVLMRDSGQTIIEPSGGNTGIGLVMAGNVLGYKVVLVIPDNYSPEKQKLLRLYGAKVVLSDSRLGNNSHGEKCMELQLENPSYVMLNQQRNGANPQTHRDTTAPEILSAFGEQRVDYFVSGIGTGGHITGIGETLKAAWPALRVMGVEPEECDLLKNQHAPHHIQGLSIGLIPSILNLDVLDGMLKVSRVECLDMMKRIMRTDAISLGLSSAANMVAIAKLAPELPPETVVLTMVYDNADSYLPSFE</sequence>
<evidence type="ECO:0000256" key="8">
    <source>
        <dbReference type="ARBA" id="ARBA00078257"/>
    </source>
</evidence>
<evidence type="ECO:0000313" key="11">
    <source>
        <dbReference type="EMBL" id="SBW82368.1"/>
    </source>
</evidence>
<organism evidence="11 12">
    <name type="scientific">Pseudomonas veronii 1YdBTEX2</name>
    <dbReference type="NCBI Taxonomy" id="1295141"/>
    <lineage>
        <taxon>Bacteria</taxon>
        <taxon>Pseudomonadati</taxon>
        <taxon>Pseudomonadota</taxon>
        <taxon>Gammaproteobacteria</taxon>
        <taxon>Pseudomonadales</taxon>
        <taxon>Pseudomonadaceae</taxon>
        <taxon>Pseudomonas</taxon>
    </lineage>
</organism>
<dbReference type="InterPro" id="IPR036052">
    <property type="entry name" value="TrpB-like_PALP_sf"/>
</dbReference>
<evidence type="ECO:0000256" key="9">
    <source>
        <dbReference type="ARBA" id="ARBA00079153"/>
    </source>
</evidence>
<comment type="catalytic activity">
    <reaction evidence="6">
        <text>O-acetyl-L-serine + hydrogen sulfide = L-cysteine + acetate</text>
        <dbReference type="Rhea" id="RHEA:14829"/>
        <dbReference type="ChEBI" id="CHEBI:29919"/>
        <dbReference type="ChEBI" id="CHEBI:30089"/>
        <dbReference type="ChEBI" id="CHEBI:35235"/>
        <dbReference type="ChEBI" id="CHEBI:58340"/>
        <dbReference type="EC" id="2.5.1.47"/>
    </reaction>
</comment>
<dbReference type="EC" id="2.5.1.47" evidence="4"/>
<evidence type="ECO:0000256" key="7">
    <source>
        <dbReference type="ARBA" id="ARBA00072081"/>
    </source>
</evidence>
<evidence type="ECO:0000256" key="3">
    <source>
        <dbReference type="ARBA" id="ARBA00007103"/>
    </source>
</evidence>
<proteinExistence type="inferred from homology"/>
<evidence type="ECO:0000259" key="10">
    <source>
        <dbReference type="Pfam" id="PF00291"/>
    </source>
</evidence>
<dbReference type="InterPro" id="IPR050214">
    <property type="entry name" value="Cys_Synth/Cystath_Beta-Synth"/>
</dbReference>
<accession>A0A1D3K211</accession>
<dbReference type="Pfam" id="PF00291">
    <property type="entry name" value="PALP"/>
    <property type="match status" value="1"/>
</dbReference>
<dbReference type="EMBL" id="LT599583">
    <property type="protein sequence ID" value="SBW82368.1"/>
    <property type="molecule type" value="Genomic_DNA"/>
</dbReference>
<reference evidence="12" key="1">
    <citation type="submission" date="2016-07" db="EMBL/GenBank/DDBJ databases">
        <authorList>
            <person name="Florea S."/>
            <person name="Webb J.S."/>
            <person name="Jaromczyk J."/>
            <person name="Schardl C.L."/>
        </authorList>
    </citation>
    <scope>NUCLEOTIDE SEQUENCE [LARGE SCALE GENOMIC DNA]</scope>
    <source>
        <strain evidence="12">1YdBTEX2</strain>
    </source>
</reference>
<comment type="pathway">
    <text evidence="2">Amino-acid biosynthesis; L-cysteine biosynthesis; L-cysteine from L-serine: step 2/2.</text>
</comment>
<dbReference type="CDD" id="cd01561">
    <property type="entry name" value="CBS_like"/>
    <property type="match status" value="1"/>
</dbReference>
<dbReference type="AlphaFoldDB" id="A0A1D3K211"/>
<keyword evidence="5" id="KW-0663">Pyridoxal phosphate</keyword>
<gene>
    <name evidence="11" type="ORF">PVE_R1G4486</name>
</gene>
<evidence type="ECO:0000313" key="12">
    <source>
        <dbReference type="Proteomes" id="UP000245431"/>
    </source>
</evidence>
<name>A0A1D3K211_PSEVE</name>
<dbReference type="Proteomes" id="UP000245431">
    <property type="component" value="Chromosome PVE_r1"/>
</dbReference>
<dbReference type="GO" id="GO:0004124">
    <property type="term" value="F:cysteine synthase activity"/>
    <property type="evidence" value="ECO:0007669"/>
    <property type="project" value="UniProtKB-EC"/>
</dbReference>
<evidence type="ECO:0000256" key="2">
    <source>
        <dbReference type="ARBA" id="ARBA00004962"/>
    </source>
</evidence>
<evidence type="ECO:0000256" key="1">
    <source>
        <dbReference type="ARBA" id="ARBA00001933"/>
    </source>
</evidence>
<dbReference type="SUPFAM" id="SSF53686">
    <property type="entry name" value="Tryptophan synthase beta subunit-like PLP-dependent enzymes"/>
    <property type="match status" value="1"/>
</dbReference>
<dbReference type="Gene3D" id="3.40.50.1100">
    <property type="match status" value="2"/>
</dbReference>
<comment type="similarity">
    <text evidence="3">Belongs to the cysteine synthase/cystathionine beta-synthase family.</text>
</comment>
<dbReference type="PANTHER" id="PTHR10314">
    <property type="entry name" value="CYSTATHIONINE BETA-SYNTHASE"/>
    <property type="match status" value="1"/>
</dbReference>
<evidence type="ECO:0000256" key="6">
    <source>
        <dbReference type="ARBA" id="ARBA00047931"/>
    </source>
</evidence>
<feature type="domain" description="Tryptophan synthase beta chain-like PALP" evidence="10">
    <location>
        <begin position="27"/>
        <end position="312"/>
    </location>
</feature>
<evidence type="ECO:0000256" key="4">
    <source>
        <dbReference type="ARBA" id="ARBA00012681"/>
    </source>
</evidence>
<evidence type="ECO:0000256" key="5">
    <source>
        <dbReference type="ARBA" id="ARBA00022898"/>
    </source>
</evidence>
<comment type="cofactor">
    <cofactor evidence="1">
        <name>pyridoxal 5'-phosphate</name>
        <dbReference type="ChEBI" id="CHEBI:597326"/>
    </cofactor>
</comment>
<protein>
    <recommendedName>
        <fullName evidence="7">Cysteine synthase B</fullName>
        <ecNumber evidence="4">2.5.1.47</ecNumber>
    </recommendedName>
    <alternativeName>
        <fullName evidence="8">O-acetylserine (thiol)-lyase B</fullName>
    </alternativeName>
    <alternativeName>
        <fullName evidence="9">O-acetylserine sulfhydrylase B</fullName>
    </alternativeName>
</protein>
<dbReference type="InterPro" id="IPR001926">
    <property type="entry name" value="TrpB-like_PALP"/>
</dbReference>